<dbReference type="GeneTree" id="ENSGT00390000000732"/>
<evidence type="ECO:0000256" key="11">
    <source>
        <dbReference type="PROSITE-ProRule" id="PRU00723"/>
    </source>
</evidence>
<keyword evidence="4 11" id="KW-0479">Metal-binding</keyword>
<accession>H3CEW2</accession>
<dbReference type="PANTHER" id="PTHR46297:SF1">
    <property type="entry name" value="ZINC FINGER CCCH-TYPE WITH G PATCH DOMAIN-CONTAINING PROTEIN"/>
    <property type="match status" value="1"/>
</dbReference>
<evidence type="ECO:0000313" key="15">
    <source>
        <dbReference type="Ensembl" id="ENSTNIP00000006786.1"/>
    </source>
</evidence>
<dbReference type="SUPFAM" id="SSF63748">
    <property type="entry name" value="Tudor/PWWP/MBT"/>
    <property type="match status" value="1"/>
</dbReference>
<dbReference type="PROSITE" id="PS50103">
    <property type="entry name" value="ZF_C3H1"/>
    <property type="match status" value="1"/>
</dbReference>
<dbReference type="HOGENOM" id="CLU_040504_1_0_1"/>
<feature type="region of interest" description="Disordered" evidence="12">
    <location>
        <begin position="357"/>
        <end position="387"/>
    </location>
</feature>
<dbReference type="GO" id="GO:0000978">
    <property type="term" value="F:RNA polymerase II cis-regulatory region sequence-specific DNA binding"/>
    <property type="evidence" value="ECO:0007669"/>
    <property type="project" value="TreeGrafter"/>
</dbReference>
<dbReference type="GO" id="GO:0005634">
    <property type="term" value="C:nucleus"/>
    <property type="evidence" value="ECO:0007669"/>
    <property type="project" value="UniProtKB-SubCell"/>
</dbReference>
<keyword evidence="9" id="KW-0804">Transcription</keyword>
<feature type="region of interest" description="Disordered" evidence="12">
    <location>
        <begin position="263"/>
        <end position="286"/>
    </location>
</feature>
<dbReference type="GO" id="GO:0008270">
    <property type="term" value="F:zinc ion binding"/>
    <property type="evidence" value="ECO:0007669"/>
    <property type="project" value="UniProtKB-KW"/>
</dbReference>
<evidence type="ECO:0000256" key="3">
    <source>
        <dbReference type="ARBA" id="ARBA00022491"/>
    </source>
</evidence>
<dbReference type="SMART" id="SM00356">
    <property type="entry name" value="ZnF_C3H1"/>
    <property type="match status" value="1"/>
</dbReference>
<protein>
    <recommendedName>
        <fullName evidence="2">Zinc finger CCCH-type with G patch domain-containing protein</fullName>
    </recommendedName>
</protein>
<dbReference type="PANTHER" id="PTHR46297">
    <property type="entry name" value="ZINC FINGER CCCH-TYPE WITH G PATCH DOMAIN-CONTAINING PROTEIN"/>
    <property type="match status" value="1"/>
</dbReference>
<evidence type="ECO:0000256" key="2">
    <source>
        <dbReference type="ARBA" id="ARBA00022414"/>
    </source>
</evidence>
<feature type="compositionally biased region" description="Acidic residues" evidence="12">
    <location>
        <begin position="110"/>
        <end position="121"/>
    </location>
</feature>
<dbReference type="Ensembl" id="ENSTNIT00000006937.1">
    <property type="protein sequence ID" value="ENSTNIP00000006786.1"/>
    <property type="gene ID" value="ENSTNIG00000004165.1"/>
</dbReference>
<organism evidence="15 16">
    <name type="scientific">Tetraodon nigroviridis</name>
    <name type="common">Spotted green pufferfish</name>
    <name type="synonym">Chelonodon nigroviridis</name>
    <dbReference type="NCBI Taxonomy" id="99883"/>
    <lineage>
        <taxon>Eukaryota</taxon>
        <taxon>Metazoa</taxon>
        <taxon>Chordata</taxon>
        <taxon>Craniata</taxon>
        <taxon>Vertebrata</taxon>
        <taxon>Euteleostomi</taxon>
        <taxon>Actinopterygii</taxon>
        <taxon>Neopterygii</taxon>
        <taxon>Teleostei</taxon>
        <taxon>Neoteleostei</taxon>
        <taxon>Acanthomorphata</taxon>
        <taxon>Eupercaria</taxon>
        <taxon>Tetraodontiformes</taxon>
        <taxon>Tetradontoidea</taxon>
        <taxon>Tetraodontidae</taxon>
        <taxon>Tetraodon</taxon>
    </lineage>
</organism>
<dbReference type="Gene3D" id="2.30.30.1190">
    <property type="match status" value="1"/>
</dbReference>
<feature type="domain" description="C3H1-type" evidence="13">
    <location>
        <begin position="168"/>
        <end position="194"/>
    </location>
</feature>
<dbReference type="CDD" id="cd20384">
    <property type="entry name" value="Tudor_ZGPAT"/>
    <property type="match status" value="1"/>
</dbReference>
<dbReference type="InterPro" id="IPR041367">
    <property type="entry name" value="Znf-CCCH_4"/>
</dbReference>
<feature type="region of interest" description="Disordered" evidence="12">
    <location>
        <begin position="104"/>
        <end position="125"/>
    </location>
</feature>
<feature type="compositionally biased region" description="Basic and acidic residues" evidence="12">
    <location>
        <begin position="493"/>
        <end position="509"/>
    </location>
</feature>
<evidence type="ECO:0000256" key="9">
    <source>
        <dbReference type="ARBA" id="ARBA00023163"/>
    </source>
</evidence>
<dbReference type="Gene3D" id="2.30.30.140">
    <property type="match status" value="1"/>
</dbReference>
<dbReference type="GO" id="GO:0001227">
    <property type="term" value="F:DNA-binding transcription repressor activity, RNA polymerase II-specific"/>
    <property type="evidence" value="ECO:0007669"/>
    <property type="project" value="TreeGrafter"/>
</dbReference>
<sequence length="509" mass="56050">MDEETLEAAISAYGAQLQQVEAAISAGLDPSQQSDLLQLKEDLLQLIELTEASLVSVKKSQLLASLEHRDEPPSNTPASEADTSAPNKSLNAEFAAFYGELGESSCSSSVDEEDDDEDDDALSGTKVRAPYRTAWGTLEYHNAMVVGAEPPEGEETQVRVFYIYPTHRSMKPCPFYLEGKCRFLDSCRFSHGEVVCVSELREFLEFDLSKLEEGSSCLARHEDGIWYPARIKEIDSGFYTLKFDSLLLKEAVVEADGIIPPLREQEPLSSDSDPDEPTDGGDVAYARGASTLQTKFTVTLDFGGWETHTKGIGSKLMLKMGYEYGKGLGKMQEGRVEPIMAVVLPKGRSLDQCAELTQRRTQSKAAGDGAQTGRPKKRRKRRAAPGERRTVFDFLNLKLGGRGADPAEGGAAAPSLAGSAEAYRGGKSTKRSLNVRLFQASERVSQTEREIQKLTESLGRQTGRDTSRAKQLEEKLSAAHHLLARQKAQEMSLQREHKKADTHKKMTEF</sequence>
<feature type="compositionally biased region" description="Basic residues" evidence="12">
    <location>
        <begin position="374"/>
        <end position="383"/>
    </location>
</feature>
<dbReference type="AlphaFoldDB" id="H3CEW2"/>
<evidence type="ECO:0000256" key="5">
    <source>
        <dbReference type="ARBA" id="ARBA00022771"/>
    </source>
</evidence>
<evidence type="ECO:0000259" key="13">
    <source>
        <dbReference type="PROSITE" id="PS50103"/>
    </source>
</evidence>
<dbReference type="STRING" id="99883.ENSTNIP00000006786"/>
<reference evidence="15" key="2">
    <citation type="submission" date="2025-08" db="UniProtKB">
        <authorList>
            <consortium name="Ensembl"/>
        </authorList>
    </citation>
    <scope>IDENTIFICATION</scope>
</reference>
<keyword evidence="10" id="KW-0539">Nucleus</keyword>
<dbReference type="InterPro" id="IPR000467">
    <property type="entry name" value="G_patch_dom"/>
</dbReference>
<evidence type="ECO:0000256" key="4">
    <source>
        <dbReference type="ARBA" id="ARBA00022723"/>
    </source>
</evidence>
<keyword evidence="16" id="KW-1185">Reference proteome</keyword>
<evidence type="ECO:0000256" key="12">
    <source>
        <dbReference type="SAM" id="MobiDB-lite"/>
    </source>
</evidence>
<feature type="region of interest" description="Disordered" evidence="12">
    <location>
        <begin position="488"/>
        <end position="509"/>
    </location>
</feature>
<evidence type="ECO:0000256" key="1">
    <source>
        <dbReference type="ARBA" id="ARBA00004123"/>
    </source>
</evidence>
<feature type="zinc finger region" description="C3H1-type" evidence="11">
    <location>
        <begin position="168"/>
        <end position="194"/>
    </location>
</feature>
<dbReference type="OMA" id="QYTRGIG"/>
<name>H3CEW2_TETNG</name>
<dbReference type="PROSITE" id="PS50174">
    <property type="entry name" value="G_PATCH"/>
    <property type="match status" value="1"/>
</dbReference>
<dbReference type="InParanoid" id="H3CEW2"/>
<evidence type="ECO:0000256" key="7">
    <source>
        <dbReference type="ARBA" id="ARBA00023015"/>
    </source>
</evidence>
<evidence type="ECO:0000256" key="6">
    <source>
        <dbReference type="ARBA" id="ARBA00022833"/>
    </source>
</evidence>
<dbReference type="Pfam" id="PF01585">
    <property type="entry name" value="G-patch"/>
    <property type="match status" value="1"/>
</dbReference>
<reference evidence="16" key="1">
    <citation type="journal article" date="2004" name="Nature">
        <title>Genome duplication in the teleost fish Tetraodon nigroviridis reveals the early vertebrate proto-karyotype.</title>
        <authorList>
            <person name="Jaillon O."/>
            <person name="Aury J.-M."/>
            <person name="Brunet F."/>
            <person name="Petit J.-L."/>
            <person name="Stange-Thomann N."/>
            <person name="Mauceli E."/>
            <person name="Bouneau L."/>
            <person name="Fischer C."/>
            <person name="Ozouf-Costaz C."/>
            <person name="Bernot A."/>
            <person name="Nicaud S."/>
            <person name="Jaffe D."/>
            <person name="Fisher S."/>
            <person name="Lutfalla G."/>
            <person name="Dossat C."/>
            <person name="Segurens B."/>
            <person name="Dasilva C."/>
            <person name="Salanoubat M."/>
            <person name="Levy M."/>
            <person name="Boudet N."/>
            <person name="Castellano S."/>
            <person name="Anthouard V."/>
            <person name="Jubin C."/>
            <person name="Castelli V."/>
            <person name="Katinka M."/>
            <person name="Vacherie B."/>
            <person name="Biemont C."/>
            <person name="Skalli Z."/>
            <person name="Cattolico L."/>
            <person name="Poulain J."/>
            <person name="De Berardinis V."/>
            <person name="Cruaud C."/>
            <person name="Duprat S."/>
            <person name="Brottier P."/>
            <person name="Coutanceau J.-P."/>
            <person name="Gouzy J."/>
            <person name="Parra G."/>
            <person name="Lardier G."/>
            <person name="Chapple C."/>
            <person name="McKernan K.J."/>
            <person name="McEwan P."/>
            <person name="Bosak S."/>
            <person name="Kellis M."/>
            <person name="Volff J.-N."/>
            <person name="Guigo R."/>
            <person name="Zody M.C."/>
            <person name="Mesirov J."/>
            <person name="Lindblad-Toh K."/>
            <person name="Birren B."/>
            <person name="Nusbaum C."/>
            <person name="Kahn D."/>
            <person name="Robinson-Rechavi M."/>
            <person name="Laudet V."/>
            <person name="Schachter V."/>
            <person name="Quetier F."/>
            <person name="Saurin W."/>
            <person name="Scarpelli C."/>
            <person name="Wincker P."/>
            <person name="Lander E.S."/>
            <person name="Weissenbach J."/>
            <person name="Roest Crollius H."/>
        </authorList>
    </citation>
    <scope>NUCLEOTIDE SEQUENCE [LARGE SCALE GENOMIC DNA]</scope>
</reference>
<keyword evidence="3" id="KW-0678">Repressor</keyword>
<feature type="domain" description="G-patch" evidence="14">
    <location>
        <begin position="309"/>
        <end position="355"/>
    </location>
</feature>
<dbReference type="FunCoup" id="H3CEW2">
    <property type="interactions" value="1141"/>
</dbReference>
<dbReference type="Proteomes" id="UP000007303">
    <property type="component" value="Unassembled WGS sequence"/>
</dbReference>
<evidence type="ECO:0000256" key="10">
    <source>
        <dbReference type="ARBA" id="ARBA00023242"/>
    </source>
</evidence>
<keyword evidence="5 11" id="KW-0863">Zinc-finger</keyword>
<evidence type="ECO:0000313" key="16">
    <source>
        <dbReference type="Proteomes" id="UP000007303"/>
    </source>
</evidence>
<dbReference type="Pfam" id="PF18044">
    <property type="entry name" value="zf-CCCH_4"/>
    <property type="match status" value="1"/>
</dbReference>
<feature type="region of interest" description="Disordered" evidence="12">
    <location>
        <begin position="67"/>
        <end position="86"/>
    </location>
</feature>
<keyword evidence="8" id="KW-0238">DNA-binding</keyword>
<comment type="subcellular location">
    <subcellularLocation>
        <location evidence="1">Nucleus</location>
    </subcellularLocation>
</comment>
<dbReference type="SMART" id="SM00443">
    <property type="entry name" value="G_patch"/>
    <property type="match status" value="1"/>
</dbReference>
<evidence type="ECO:0000259" key="14">
    <source>
        <dbReference type="PROSITE" id="PS50174"/>
    </source>
</evidence>
<reference evidence="15" key="3">
    <citation type="submission" date="2025-09" db="UniProtKB">
        <authorList>
            <consortium name="Ensembl"/>
        </authorList>
    </citation>
    <scope>IDENTIFICATION</scope>
</reference>
<proteinExistence type="predicted"/>
<dbReference type="InterPro" id="IPR000571">
    <property type="entry name" value="Znf_CCCH"/>
</dbReference>
<feature type="compositionally biased region" description="Polar residues" evidence="12">
    <location>
        <begin position="76"/>
        <end position="86"/>
    </location>
</feature>
<keyword evidence="7" id="KW-0805">Transcription regulation</keyword>
<keyword evidence="6 11" id="KW-0862">Zinc</keyword>
<evidence type="ECO:0000256" key="8">
    <source>
        <dbReference type="ARBA" id="ARBA00023125"/>
    </source>
</evidence>